<dbReference type="PANTHER" id="PTHR24321:SF8">
    <property type="entry name" value="ESTRADIOL 17-BETA-DEHYDROGENASE 8-RELATED"/>
    <property type="match status" value="1"/>
</dbReference>
<organism evidence="3 4">
    <name type="scientific">Fuscibacter oryzae</name>
    <dbReference type="NCBI Taxonomy" id="2803939"/>
    <lineage>
        <taxon>Bacteria</taxon>
        <taxon>Pseudomonadati</taxon>
        <taxon>Pseudomonadota</taxon>
        <taxon>Alphaproteobacteria</taxon>
        <taxon>Rhodobacterales</taxon>
        <taxon>Paracoccaceae</taxon>
        <taxon>Fuscibacter</taxon>
    </lineage>
</organism>
<evidence type="ECO:0000256" key="2">
    <source>
        <dbReference type="ARBA" id="ARBA00023002"/>
    </source>
</evidence>
<dbReference type="SUPFAM" id="SSF51735">
    <property type="entry name" value="NAD(P)-binding Rossmann-fold domains"/>
    <property type="match status" value="1"/>
</dbReference>
<protein>
    <submittedName>
        <fullName evidence="3">SDR family oxidoreductase</fullName>
    </submittedName>
</protein>
<sequence>MDITFKGQTALVTGAGSGIGEAVAVALAKSGAKVAVQDISLDKAQTVVARIVAKGGEARALAGDVADATAVEAMVADTVAWGGGLHLLVNNAGIDGPSAPTGDYPLDGWAQVIGINLNGVFYGLRFGIPAMLKSGGGAIVNMASILGSVGFGGAPAYVAAKHAVVGLTKNAAMEYATQGIRVNAVGPAFIDTPLLAGFDKAARDWLISQHPAGRMGKAEEVAALTLFLLSDHASFITGSYHLVDGGYTAK</sequence>
<dbReference type="PROSITE" id="PS00061">
    <property type="entry name" value="ADH_SHORT"/>
    <property type="match status" value="1"/>
</dbReference>
<dbReference type="InterPro" id="IPR036291">
    <property type="entry name" value="NAD(P)-bd_dom_sf"/>
</dbReference>
<evidence type="ECO:0000313" key="4">
    <source>
        <dbReference type="Proteomes" id="UP000619033"/>
    </source>
</evidence>
<comment type="caution">
    <text evidence="3">The sequence shown here is derived from an EMBL/GenBank/DDBJ whole genome shotgun (WGS) entry which is preliminary data.</text>
</comment>
<evidence type="ECO:0000256" key="1">
    <source>
        <dbReference type="ARBA" id="ARBA00006484"/>
    </source>
</evidence>
<dbReference type="FunFam" id="3.40.50.720:FF:000084">
    <property type="entry name" value="Short-chain dehydrogenase reductase"/>
    <property type="match status" value="1"/>
</dbReference>
<comment type="similarity">
    <text evidence="1">Belongs to the short-chain dehydrogenases/reductases (SDR) family.</text>
</comment>
<keyword evidence="4" id="KW-1185">Reference proteome</keyword>
<dbReference type="RefSeq" id="WP_202658898.1">
    <property type="nucleotide sequence ID" value="NZ_JAESVP010000003.1"/>
</dbReference>
<dbReference type="Pfam" id="PF13561">
    <property type="entry name" value="adh_short_C2"/>
    <property type="match status" value="1"/>
</dbReference>
<dbReference type="Gene3D" id="3.40.50.720">
    <property type="entry name" value="NAD(P)-binding Rossmann-like Domain"/>
    <property type="match status" value="1"/>
</dbReference>
<dbReference type="GO" id="GO:0016491">
    <property type="term" value="F:oxidoreductase activity"/>
    <property type="evidence" value="ECO:0007669"/>
    <property type="project" value="UniProtKB-KW"/>
</dbReference>
<evidence type="ECO:0000313" key="3">
    <source>
        <dbReference type="EMBL" id="MBL4927751.1"/>
    </source>
</evidence>
<dbReference type="PANTHER" id="PTHR24321">
    <property type="entry name" value="DEHYDROGENASES, SHORT CHAIN"/>
    <property type="match status" value="1"/>
</dbReference>
<dbReference type="InterPro" id="IPR020904">
    <property type="entry name" value="Sc_DH/Rdtase_CS"/>
</dbReference>
<dbReference type="PRINTS" id="PR00081">
    <property type="entry name" value="GDHRDH"/>
</dbReference>
<keyword evidence="2" id="KW-0560">Oxidoreductase</keyword>
<dbReference type="PRINTS" id="PR00080">
    <property type="entry name" value="SDRFAMILY"/>
</dbReference>
<gene>
    <name evidence="3" type="ORF">JI744_06500</name>
</gene>
<dbReference type="EMBL" id="JAESVP010000003">
    <property type="protein sequence ID" value="MBL4927751.1"/>
    <property type="molecule type" value="Genomic_DNA"/>
</dbReference>
<reference evidence="3" key="1">
    <citation type="submission" date="2021-01" db="EMBL/GenBank/DDBJ databases">
        <title>Genome seq and assembly of Tabrizicola sp. KVB23.</title>
        <authorList>
            <person name="Chhetri G."/>
        </authorList>
    </citation>
    <scope>NUCLEOTIDE SEQUENCE</scope>
    <source>
        <strain evidence="3">KVB23</strain>
    </source>
</reference>
<dbReference type="NCBIfam" id="NF005559">
    <property type="entry name" value="PRK07231.1"/>
    <property type="match status" value="1"/>
</dbReference>
<dbReference type="Proteomes" id="UP000619033">
    <property type="component" value="Unassembled WGS sequence"/>
</dbReference>
<dbReference type="AlphaFoldDB" id="A0A8J7SUL4"/>
<name>A0A8J7SUL4_9RHOB</name>
<accession>A0A8J7SUL4</accession>
<dbReference type="NCBIfam" id="NF009466">
    <property type="entry name" value="PRK12826.1-2"/>
    <property type="match status" value="1"/>
</dbReference>
<proteinExistence type="inferred from homology"/>
<dbReference type="InterPro" id="IPR002347">
    <property type="entry name" value="SDR_fam"/>
</dbReference>